<accession>A0A8S0UBM9</accession>
<protein>
    <submittedName>
        <fullName evidence="1">Uncharacterized protein</fullName>
    </submittedName>
</protein>
<dbReference type="EMBL" id="CACTIH010007663">
    <property type="protein sequence ID" value="CAA3016968.1"/>
    <property type="molecule type" value="Genomic_DNA"/>
</dbReference>
<organism evidence="1 2">
    <name type="scientific">Olea europaea subsp. europaea</name>
    <dbReference type="NCBI Taxonomy" id="158383"/>
    <lineage>
        <taxon>Eukaryota</taxon>
        <taxon>Viridiplantae</taxon>
        <taxon>Streptophyta</taxon>
        <taxon>Embryophyta</taxon>
        <taxon>Tracheophyta</taxon>
        <taxon>Spermatophyta</taxon>
        <taxon>Magnoliopsida</taxon>
        <taxon>eudicotyledons</taxon>
        <taxon>Gunneridae</taxon>
        <taxon>Pentapetalae</taxon>
        <taxon>asterids</taxon>
        <taxon>lamiids</taxon>
        <taxon>Lamiales</taxon>
        <taxon>Oleaceae</taxon>
        <taxon>Oleeae</taxon>
        <taxon>Olea</taxon>
    </lineage>
</organism>
<proteinExistence type="predicted"/>
<evidence type="ECO:0000313" key="2">
    <source>
        <dbReference type="Proteomes" id="UP000594638"/>
    </source>
</evidence>
<comment type="caution">
    <text evidence="1">The sequence shown here is derived from an EMBL/GenBank/DDBJ whole genome shotgun (WGS) entry which is preliminary data.</text>
</comment>
<sequence length="69" mass="7652">MLLEKFAEDLVPIVSLSCELAIRKLDCERSARHFLVGYVANVENDVGYMGMGLTADTTVSRDTKIAQVF</sequence>
<evidence type="ECO:0000313" key="1">
    <source>
        <dbReference type="EMBL" id="CAA3016968.1"/>
    </source>
</evidence>
<dbReference type="Gramene" id="OE9A113312T1">
    <property type="protein sequence ID" value="OE9A113312C1"/>
    <property type="gene ID" value="OE9A113312"/>
</dbReference>
<name>A0A8S0UBM9_OLEEU</name>
<reference evidence="1 2" key="1">
    <citation type="submission" date="2019-12" db="EMBL/GenBank/DDBJ databases">
        <authorList>
            <person name="Alioto T."/>
            <person name="Alioto T."/>
            <person name="Gomez Garrido J."/>
        </authorList>
    </citation>
    <scope>NUCLEOTIDE SEQUENCE [LARGE SCALE GENOMIC DNA]</scope>
</reference>
<keyword evidence="2" id="KW-1185">Reference proteome</keyword>
<dbReference type="AlphaFoldDB" id="A0A8S0UBM9"/>
<dbReference type="Proteomes" id="UP000594638">
    <property type="component" value="Unassembled WGS sequence"/>
</dbReference>
<gene>
    <name evidence="1" type="ORF">OLEA9_A113312</name>
</gene>